<dbReference type="Proteomes" id="UP000757232">
    <property type="component" value="Unassembled WGS sequence"/>
</dbReference>
<evidence type="ECO:0000256" key="4">
    <source>
        <dbReference type="ARBA" id="ARBA00022989"/>
    </source>
</evidence>
<dbReference type="InterPro" id="IPR007919">
    <property type="entry name" value="UPF0220"/>
</dbReference>
<dbReference type="OrthoDB" id="268928at2759"/>
<dbReference type="SUPFAM" id="SSF51735">
    <property type="entry name" value="NAD(P)-binding Rossmann-fold domains"/>
    <property type="match status" value="1"/>
</dbReference>
<organism evidence="7 8">
    <name type="scientific">Sanghuangporus baumii</name>
    <name type="common">Phellinus baumii</name>
    <dbReference type="NCBI Taxonomy" id="108892"/>
    <lineage>
        <taxon>Eukaryota</taxon>
        <taxon>Fungi</taxon>
        <taxon>Dikarya</taxon>
        <taxon>Basidiomycota</taxon>
        <taxon>Agaricomycotina</taxon>
        <taxon>Agaricomycetes</taxon>
        <taxon>Hymenochaetales</taxon>
        <taxon>Hymenochaetaceae</taxon>
        <taxon>Sanghuangporus</taxon>
    </lineage>
</organism>
<evidence type="ECO:0000256" key="2">
    <source>
        <dbReference type="ARBA" id="ARBA00005335"/>
    </source>
</evidence>
<protein>
    <submittedName>
        <fullName evidence="7">UPF0220-domain-containing protein</fullName>
    </submittedName>
</protein>
<comment type="subcellular location">
    <subcellularLocation>
        <location evidence="1">Membrane</location>
        <topology evidence="1">Multi-pass membrane protein</topology>
    </subcellularLocation>
</comment>
<feature type="transmembrane region" description="Helical" evidence="6">
    <location>
        <begin position="222"/>
        <end position="242"/>
    </location>
</feature>
<feature type="transmembrane region" description="Helical" evidence="6">
    <location>
        <begin position="263"/>
        <end position="286"/>
    </location>
</feature>
<evidence type="ECO:0000256" key="5">
    <source>
        <dbReference type="ARBA" id="ARBA00023136"/>
    </source>
</evidence>
<keyword evidence="3 6" id="KW-0812">Transmembrane</keyword>
<evidence type="ECO:0000313" key="8">
    <source>
        <dbReference type="Proteomes" id="UP000757232"/>
    </source>
</evidence>
<dbReference type="EMBL" id="LNZH02000189">
    <property type="protein sequence ID" value="OCB87693.1"/>
    <property type="molecule type" value="Genomic_DNA"/>
</dbReference>
<evidence type="ECO:0000313" key="7">
    <source>
        <dbReference type="EMBL" id="OCB87693.1"/>
    </source>
</evidence>
<keyword evidence="4 6" id="KW-1133">Transmembrane helix</keyword>
<dbReference type="InterPro" id="IPR036291">
    <property type="entry name" value="NAD(P)-bd_dom_sf"/>
</dbReference>
<evidence type="ECO:0000256" key="6">
    <source>
        <dbReference type="SAM" id="Phobius"/>
    </source>
</evidence>
<keyword evidence="5 6" id="KW-0472">Membrane</keyword>
<comment type="caution">
    <text evidence="7">The sequence shown here is derived from an EMBL/GenBank/DDBJ whole genome shotgun (WGS) entry which is preliminary data.</text>
</comment>
<proteinExistence type="inferred from homology"/>
<keyword evidence="8" id="KW-1185">Reference proteome</keyword>
<evidence type="ECO:0000256" key="1">
    <source>
        <dbReference type="ARBA" id="ARBA00004141"/>
    </source>
</evidence>
<dbReference type="Pfam" id="PF00106">
    <property type="entry name" value="adh_short"/>
    <property type="match status" value="1"/>
</dbReference>
<gene>
    <name evidence="7" type="ORF">A7U60_g5219</name>
</gene>
<comment type="similarity">
    <text evidence="2">Belongs to the UPF0220 family.</text>
</comment>
<dbReference type="InterPro" id="IPR002347">
    <property type="entry name" value="SDR_fam"/>
</dbReference>
<dbReference type="PANTHER" id="PTHR13180">
    <property type="entry name" value="SMALL MEMBRANE PROTEIN-RELATED"/>
    <property type="match status" value="1"/>
</dbReference>
<dbReference type="AlphaFoldDB" id="A0A9Q5N8I4"/>
<sequence length="351" mass="38484">MSSARPVIAVAGVGNGSGTGAATARRGKEVTEALNTNVRAAFDFSRPAFKENDLSEIGKRGALIFTGATSSLRGNATTSAFSAGKFGLCALSQSLNKEFGKDNIHVADINWEANEDARLGPDSIAKSYLYLANQDRSAWTWELDLRPAHEEWSNYDPRRVCINPFPNLNLHIGKYRRTIGVYTAGGLFAFAHWLFLDAAVLSSHYRPPADAPYDTAPVHVTFVDWVPGILSVLGFLIVNMIDKDRIKGEEAYADPRAVWRARLILFIGFALMAGGLAGSVVSTYGVSYSVLALTEKLKTILVIKYVVKNYPERFTYYGYANVAQNISVMLSAVVLWMAQSVPSDYEYNLSI</sequence>
<evidence type="ECO:0000256" key="3">
    <source>
        <dbReference type="ARBA" id="ARBA00022692"/>
    </source>
</evidence>
<name>A0A9Q5N8I4_SANBA</name>
<reference evidence="7" key="1">
    <citation type="submission" date="2016-06" db="EMBL/GenBank/DDBJ databases">
        <title>Draft Genome sequence of the fungus Inonotus baumii.</title>
        <authorList>
            <person name="Zhu H."/>
            <person name="Lin W."/>
        </authorList>
    </citation>
    <scope>NUCLEOTIDE SEQUENCE</scope>
    <source>
        <strain evidence="7">821</strain>
    </source>
</reference>
<dbReference type="Gene3D" id="3.40.50.720">
    <property type="entry name" value="NAD(P)-binding Rossmann-like Domain"/>
    <property type="match status" value="1"/>
</dbReference>
<dbReference type="GO" id="GO:0016020">
    <property type="term" value="C:membrane"/>
    <property type="evidence" value="ECO:0007669"/>
    <property type="project" value="UniProtKB-SubCell"/>
</dbReference>
<feature type="transmembrane region" description="Helical" evidence="6">
    <location>
        <begin position="316"/>
        <end position="338"/>
    </location>
</feature>
<dbReference type="Pfam" id="PF05255">
    <property type="entry name" value="UPF0220"/>
    <property type="match status" value="2"/>
</dbReference>
<accession>A0A9Q5N8I4</accession>
<feature type="transmembrane region" description="Helical" evidence="6">
    <location>
        <begin position="179"/>
        <end position="202"/>
    </location>
</feature>